<proteinExistence type="inferred from homology"/>
<keyword evidence="3" id="KW-0645">Protease</keyword>
<evidence type="ECO:0000256" key="1">
    <source>
        <dbReference type="ARBA" id="ARBA00009528"/>
    </source>
</evidence>
<keyword evidence="4" id="KW-0378">Hydrolase</keyword>
<evidence type="ECO:0000259" key="5">
    <source>
        <dbReference type="PROSITE" id="PS00631"/>
    </source>
</evidence>
<dbReference type="EMBL" id="CADEPM010000003">
    <property type="protein sequence ID" value="CAB3401662.1"/>
    <property type="molecule type" value="Genomic_DNA"/>
</dbReference>
<dbReference type="PRINTS" id="PR00481">
    <property type="entry name" value="LAMNOPPTDASE"/>
</dbReference>
<dbReference type="CDD" id="cd00433">
    <property type="entry name" value="Peptidase_M17"/>
    <property type="match status" value="1"/>
</dbReference>
<dbReference type="SUPFAM" id="SSF53187">
    <property type="entry name" value="Zn-dependent exopeptidases"/>
    <property type="match status" value="1"/>
</dbReference>
<gene>
    <name evidence="6" type="ORF">CBOVIS_LOCUS4379</name>
</gene>
<evidence type="ECO:0000313" key="6">
    <source>
        <dbReference type="EMBL" id="CAB3401662.1"/>
    </source>
</evidence>
<organism evidence="6 7">
    <name type="scientific">Caenorhabditis bovis</name>
    <dbReference type="NCBI Taxonomy" id="2654633"/>
    <lineage>
        <taxon>Eukaryota</taxon>
        <taxon>Metazoa</taxon>
        <taxon>Ecdysozoa</taxon>
        <taxon>Nematoda</taxon>
        <taxon>Chromadorea</taxon>
        <taxon>Rhabditida</taxon>
        <taxon>Rhabditina</taxon>
        <taxon>Rhabditomorpha</taxon>
        <taxon>Rhabditoidea</taxon>
        <taxon>Rhabditidae</taxon>
        <taxon>Peloderinae</taxon>
        <taxon>Caenorhabditis</taxon>
    </lineage>
</organism>
<evidence type="ECO:0000256" key="4">
    <source>
        <dbReference type="ARBA" id="ARBA00022801"/>
    </source>
</evidence>
<dbReference type="GO" id="GO:0030145">
    <property type="term" value="F:manganese ion binding"/>
    <property type="evidence" value="ECO:0007669"/>
    <property type="project" value="InterPro"/>
</dbReference>
<protein>
    <recommendedName>
        <fullName evidence="5">Cytosol aminopeptidase domain-containing protein</fullName>
    </recommendedName>
</protein>
<evidence type="ECO:0000313" key="7">
    <source>
        <dbReference type="Proteomes" id="UP000494206"/>
    </source>
</evidence>
<reference evidence="6 7" key="1">
    <citation type="submission" date="2020-04" db="EMBL/GenBank/DDBJ databases">
        <authorList>
            <person name="Laetsch R D."/>
            <person name="Stevens L."/>
            <person name="Kumar S."/>
            <person name="Blaxter L. M."/>
        </authorList>
    </citation>
    <scope>NUCLEOTIDE SEQUENCE [LARGE SCALE GENOMIC DNA]</scope>
</reference>
<dbReference type="OrthoDB" id="412814at2759"/>
<dbReference type="GO" id="GO:0006508">
    <property type="term" value="P:proteolysis"/>
    <property type="evidence" value="ECO:0007669"/>
    <property type="project" value="UniProtKB-KW"/>
</dbReference>
<dbReference type="Pfam" id="PF00883">
    <property type="entry name" value="Peptidase_M17"/>
    <property type="match status" value="1"/>
</dbReference>
<feature type="domain" description="Cytosol aminopeptidase" evidence="5">
    <location>
        <begin position="338"/>
        <end position="345"/>
    </location>
</feature>
<dbReference type="Gene3D" id="3.40.50.10590">
    <property type="entry name" value="Zn-dependent exopeptidases"/>
    <property type="match status" value="1"/>
</dbReference>
<name>A0A8S1EUR1_9PELO</name>
<dbReference type="Gene3D" id="3.40.630.10">
    <property type="entry name" value="Zn peptidases"/>
    <property type="match status" value="1"/>
</dbReference>
<dbReference type="PANTHER" id="PTHR11963:SF4">
    <property type="entry name" value="AMINOPEPTIDASE NPEPL1-RELATED"/>
    <property type="match status" value="1"/>
</dbReference>
<evidence type="ECO:0000256" key="2">
    <source>
        <dbReference type="ARBA" id="ARBA00022438"/>
    </source>
</evidence>
<dbReference type="InterPro" id="IPR000819">
    <property type="entry name" value="Peptidase_M17_C"/>
</dbReference>
<dbReference type="InterPro" id="IPR011356">
    <property type="entry name" value="Leucine_aapep/pepB"/>
</dbReference>
<comment type="similarity">
    <text evidence="1">Belongs to the peptidase M17 family.</text>
</comment>
<dbReference type="GO" id="GO:0070006">
    <property type="term" value="F:metalloaminopeptidase activity"/>
    <property type="evidence" value="ECO:0007669"/>
    <property type="project" value="InterPro"/>
</dbReference>
<accession>A0A8S1EUR1</accession>
<dbReference type="PANTHER" id="PTHR11963">
    <property type="entry name" value="LEUCINE AMINOPEPTIDASE-RELATED"/>
    <property type="match status" value="1"/>
</dbReference>
<keyword evidence="7" id="KW-1185">Reference proteome</keyword>
<evidence type="ECO:0000256" key="3">
    <source>
        <dbReference type="ARBA" id="ARBA00022670"/>
    </source>
</evidence>
<comment type="caution">
    <text evidence="6">The sequence shown here is derived from an EMBL/GenBank/DDBJ whole genome shotgun (WGS) entry which is preliminary data.</text>
</comment>
<keyword evidence="2" id="KW-0031">Aminopeptidase</keyword>
<dbReference type="GO" id="GO:0005737">
    <property type="term" value="C:cytoplasm"/>
    <property type="evidence" value="ECO:0007669"/>
    <property type="project" value="InterPro"/>
</dbReference>
<dbReference type="Proteomes" id="UP000494206">
    <property type="component" value="Unassembled WGS sequence"/>
</dbReference>
<dbReference type="AlphaFoldDB" id="A0A8S1EUR1"/>
<dbReference type="PROSITE" id="PS00631">
    <property type="entry name" value="CYTOSOL_AP"/>
    <property type="match status" value="1"/>
</dbReference>
<sequence length="499" mass="53219">MAQFVIRHGLQVVGREGLTGLVIVGQKRILQNLQFDGALKDVAANYSLDDNLWRNAVSRVQKAGRVALNLDLAHMISIPDASGCSRFNSPSGSVNIYKEMRSVQFADDVKNVHIVLYADYEHIQASVAAIARTLYRFSMKSGKSGPPDVILDVVCTNGKSLVSKDVAFLAAMSDGIREVGRLIDTPANILTTDALVDEAVRVASMIGAKVSILRGDELLEKGFGGIYHVGKAGPTPPAFVVLSHEVEGSDETIALVGKGVVYDTGGMQIKTKTGMPNMKRDMGGAAGMLFAFSTLVQSGFSKNLHACLCIVENNISPAANKPDDIITMLSGKTVEINNTDAEGRLILADGVYYAKEFLNATIIIDMATLTGAQAYLSGRLHGAAMTNDEALEQLAVHAGRRSGDLVAPMMFAPDLHFSDLKSPLADMRNSNLGKMEGPPSAIAALFIGSHIRFGDGLKWMHLDIAAPAESGDRATGYGPSLLAALFGNFTSVPLLQQQQ</sequence>